<gene>
    <name evidence="2" type="ORF">JFN93_17690</name>
</gene>
<keyword evidence="3" id="KW-1185">Reference proteome</keyword>
<reference evidence="2" key="1">
    <citation type="submission" date="2020-12" db="EMBL/GenBank/DDBJ databases">
        <title>Geomonas sp. Red875, isolated from river sediment.</title>
        <authorList>
            <person name="Xu Z."/>
            <person name="Zhang Z."/>
            <person name="Masuda Y."/>
            <person name="Itoh H."/>
            <person name="Senoo K."/>
        </authorList>
    </citation>
    <scope>NUCLEOTIDE SEQUENCE</scope>
    <source>
        <strain evidence="2">Red875</strain>
    </source>
</reference>
<comment type="caution">
    <text evidence="2">The sequence shown here is derived from an EMBL/GenBank/DDBJ whole genome shotgun (WGS) entry which is preliminary data.</text>
</comment>
<proteinExistence type="predicted"/>
<dbReference type="PROSITE" id="PS51257">
    <property type="entry name" value="PROKAR_LIPOPROTEIN"/>
    <property type="match status" value="1"/>
</dbReference>
<accession>A0A8J7M0U2</accession>
<dbReference type="Proteomes" id="UP000636888">
    <property type="component" value="Unassembled WGS sequence"/>
</dbReference>
<sequence>MKRCILCLPLCLALLALTGCSNNLRIHTDFVPPGSLRLAQVMVLGKRAEIVQAKPLYDAILADGIRDSEIVDGSVVMARIFCCGGMTDNLSSEKVNSLILYVPKEVTVGRGDIVEVRVGRPPEKGDAGKVHLVTRVVQKYGGNEERCWWDPKDDRLWLRVIYCDWMPNEGWIKQGGTNPAWYKLESSGL</sequence>
<protein>
    <submittedName>
        <fullName evidence="2">Uncharacterized protein</fullName>
    </submittedName>
</protein>
<keyword evidence="1" id="KW-0732">Signal</keyword>
<name>A0A8J7M0U2_9BACT</name>
<evidence type="ECO:0000256" key="1">
    <source>
        <dbReference type="SAM" id="SignalP"/>
    </source>
</evidence>
<evidence type="ECO:0000313" key="3">
    <source>
        <dbReference type="Proteomes" id="UP000636888"/>
    </source>
</evidence>
<feature type="chain" id="PRO_5035319888" evidence="1">
    <location>
        <begin position="22"/>
        <end position="189"/>
    </location>
</feature>
<feature type="signal peptide" evidence="1">
    <location>
        <begin position="1"/>
        <end position="21"/>
    </location>
</feature>
<dbReference type="AlphaFoldDB" id="A0A8J7M0U2"/>
<evidence type="ECO:0000313" key="2">
    <source>
        <dbReference type="EMBL" id="MBJ6726548.1"/>
    </source>
</evidence>
<organism evidence="2 3">
    <name type="scientific">Geomesophilobacter sediminis</name>
    <dbReference type="NCBI Taxonomy" id="2798584"/>
    <lineage>
        <taxon>Bacteria</taxon>
        <taxon>Pseudomonadati</taxon>
        <taxon>Thermodesulfobacteriota</taxon>
        <taxon>Desulfuromonadia</taxon>
        <taxon>Geobacterales</taxon>
        <taxon>Geobacteraceae</taxon>
        <taxon>Geomesophilobacter</taxon>
    </lineage>
</organism>
<dbReference type="EMBL" id="JAEMHM010000015">
    <property type="protein sequence ID" value="MBJ6726548.1"/>
    <property type="molecule type" value="Genomic_DNA"/>
</dbReference>